<dbReference type="Pfam" id="PF00005">
    <property type="entry name" value="ABC_tran"/>
    <property type="match status" value="1"/>
</dbReference>
<evidence type="ECO:0000313" key="6">
    <source>
        <dbReference type="Proteomes" id="UP000435036"/>
    </source>
</evidence>
<evidence type="ECO:0000313" key="5">
    <source>
        <dbReference type="EMBL" id="MVZ61092.1"/>
    </source>
</evidence>
<gene>
    <name evidence="5" type="ORF">GQF63_03555</name>
</gene>
<sequence>MINIQHISKKFGKFQVLKDINLNLNGGECIALIGPNGSGKTTLIKAILGMVVPSKGQILFNGHDIHNQWAYRNEIGYMPQIGQYPENMTIGQVFDLMKDIRKMPEDKLDYELYHSFGIPELLNKRMGTLSGGTRQKVSACLAFLFSPKALVLDEPTAGLDPLSTEILKEKIKKEIGKNKLIIISSHVLSDLDDMVSQIIYIQEGNLLFHKSLNQLKEDTGADKLSKAIAQIMSASQHKKEI</sequence>
<dbReference type="PANTHER" id="PTHR42939:SF1">
    <property type="entry name" value="ABC TRANSPORTER ATP-BINDING PROTEIN ALBC-RELATED"/>
    <property type="match status" value="1"/>
</dbReference>
<dbReference type="InterPro" id="IPR003439">
    <property type="entry name" value="ABC_transporter-like_ATP-bd"/>
</dbReference>
<dbReference type="SMART" id="SM00382">
    <property type="entry name" value="AAA"/>
    <property type="match status" value="1"/>
</dbReference>
<dbReference type="CDD" id="cd03230">
    <property type="entry name" value="ABC_DR_subfamily_A"/>
    <property type="match status" value="1"/>
</dbReference>
<dbReference type="SUPFAM" id="SSF52540">
    <property type="entry name" value="P-loop containing nucleoside triphosphate hydrolases"/>
    <property type="match status" value="1"/>
</dbReference>
<keyword evidence="6" id="KW-1185">Reference proteome</keyword>
<dbReference type="AlphaFoldDB" id="A0A6N8KZW2"/>
<dbReference type="EMBL" id="WSQA01000002">
    <property type="protein sequence ID" value="MVZ61092.1"/>
    <property type="molecule type" value="Genomic_DNA"/>
</dbReference>
<dbReference type="GO" id="GO:0005524">
    <property type="term" value="F:ATP binding"/>
    <property type="evidence" value="ECO:0007669"/>
    <property type="project" value="UniProtKB-KW"/>
</dbReference>
<keyword evidence="1" id="KW-0813">Transport</keyword>
<dbReference type="RefSeq" id="WP_160367738.1">
    <property type="nucleotide sequence ID" value="NZ_WSQA01000002.1"/>
</dbReference>
<dbReference type="GO" id="GO:0016887">
    <property type="term" value="F:ATP hydrolysis activity"/>
    <property type="evidence" value="ECO:0007669"/>
    <property type="project" value="InterPro"/>
</dbReference>
<accession>A0A6N8KZW2</accession>
<protein>
    <submittedName>
        <fullName evidence="5">ATP-binding cassette domain-containing protein</fullName>
    </submittedName>
</protein>
<dbReference type="Proteomes" id="UP000435036">
    <property type="component" value="Unassembled WGS sequence"/>
</dbReference>
<dbReference type="InterPro" id="IPR051782">
    <property type="entry name" value="ABC_Transporter_VariousFunc"/>
</dbReference>
<comment type="caution">
    <text evidence="5">The sequence shown here is derived from an EMBL/GenBank/DDBJ whole genome shotgun (WGS) entry which is preliminary data.</text>
</comment>
<organism evidence="5 6">
    <name type="scientific">Sphingobacterium humi</name>
    <dbReference type="NCBI Taxonomy" id="1796905"/>
    <lineage>
        <taxon>Bacteria</taxon>
        <taxon>Pseudomonadati</taxon>
        <taxon>Bacteroidota</taxon>
        <taxon>Sphingobacteriia</taxon>
        <taxon>Sphingobacteriales</taxon>
        <taxon>Sphingobacteriaceae</taxon>
        <taxon>Sphingobacterium</taxon>
    </lineage>
</organism>
<evidence type="ECO:0000259" key="4">
    <source>
        <dbReference type="PROSITE" id="PS50893"/>
    </source>
</evidence>
<dbReference type="Gene3D" id="3.40.50.300">
    <property type="entry name" value="P-loop containing nucleotide triphosphate hydrolases"/>
    <property type="match status" value="1"/>
</dbReference>
<reference evidence="5 6" key="1">
    <citation type="submission" date="2019-12" db="EMBL/GenBank/DDBJ databases">
        <authorList>
            <person name="Dong K."/>
        </authorList>
    </citation>
    <scope>NUCLEOTIDE SEQUENCE [LARGE SCALE GENOMIC DNA]</scope>
    <source>
        <strain evidence="5 6">JCM 31225</strain>
    </source>
</reference>
<feature type="domain" description="ABC transporter" evidence="4">
    <location>
        <begin position="2"/>
        <end position="228"/>
    </location>
</feature>
<dbReference type="InterPro" id="IPR003593">
    <property type="entry name" value="AAA+_ATPase"/>
</dbReference>
<dbReference type="OrthoDB" id="9785229at2"/>
<keyword evidence="2" id="KW-0547">Nucleotide-binding</keyword>
<dbReference type="PROSITE" id="PS50893">
    <property type="entry name" value="ABC_TRANSPORTER_2"/>
    <property type="match status" value="1"/>
</dbReference>
<evidence type="ECO:0000256" key="1">
    <source>
        <dbReference type="ARBA" id="ARBA00022448"/>
    </source>
</evidence>
<dbReference type="PANTHER" id="PTHR42939">
    <property type="entry name" value="ABC TRANSPORTER ATP-BINDING PROTEIN ALBC-RELATED"/>
    <property type="match status" value="1"/>
</dbReference>
<evidence type="ECO:0000256" key="2">
    <source>
        <dbReference type="ARBA" id="ARBA00022741"/>
    </source>
</evidence>
<name>A0A6N8KZW2_9SPHI</name>
<dbReference type="InterPro" id="IPR027417">
    <property type="entry name" value="P-loop_NTPase"/>
</dbReference>
<keyword evidence="3 5" id="KW-0067">ATP-binding</keyword>
<evidence type="ECO:0000256" key="3">
    <source>
        <dbReference type="ARBA" id="ARBA00022840"/>
    </source>
</evidence>
<proteinExistence type="predicted"/>